<dbReference type="InterPro" id="IPR002145">
    <property type="entry name" value="CopG"/>
</dbReference>
<evidence type="ECO:0000313" key="3">
    <source>
        <dbReference type="Proteomes" id="UP000221961"/>
    </source>
</evidence>
<dbReference type="InterPro" id="IPR010985">
    <property type="entry name" value="Ribbon_hlx_hlx"/>
</dbReference>
<evidence type="ECO:0000313" key="2">
    <source>
        <dbReference type="EMBL" id="ATL66622.1"/>
    </source>
</evidence>
<protein>
    <recommendedName>
        <fullName evidence="1">Ribbon-helix-helix protein CopG domain-containing protein</fullName>
    </recommendedName>
</protein>
<dbReference type="Proteomes" id="UP000221961">
    <property type="component" value="Chromosome"/>
</dbReference>
<dbReference type="Pfam" id="PF01402">
    <property type="entry name" value="RHH_1"/>
    <property type="match status" value="1"/>
</dbReference>
<sequence length="77" mass="8853">MARMAWTMRLPDDEEAALDVQARAEGRSKHDITRDALRLYLLRNRTWDTPLFADDEGLDLGGPISKDDIRDIMHRSA</sequence>
<gene>
    <name evidence="2" type="ORF">CRH09_10790</name>
</gene>
<dbReference type="EMBL" id="CP023778">
    <property type="protein sequence ID" value="ATL66622.1"/>
    <property type="molecule type" value="Genomic_DNA"/>
</dbReference>
<name>A0A291RHR6_9NOCA</name>
<dbReference type="AlphaFoldDB" id="A0A291RHR6"/>
<accession>A0A291RHR6</accession>
<feature type="domain" description="Ribbon-helix-helix protein CopG" evidence="1">
    <location>
        <begin position="9"/>
        <end position="43"/>
    </location>
</feature>
<dbReference type="CDD" id="cd21631">
    <property type="entry name" value="RHH_CopG_NikR-like"/>
    <property type="match status" value="1"/>
</dbReference>
<dbReference type="SUPFAM" id="SSF47598">
    <property type="entry name" value="Ribbon-helix-helix"/>
    <property type="match status" value="1"/>
</dbReference>
<organism evidence="2 3">
    <name type="scientific">Nocardia terpenica</name>
    <dbReference type="NCBI Taxonomy" id="455432"/>
    <lineage>
        <taxon>Bacteria</taxon>
        <taxon>Bacillati</taxon>
        <taxon>Actinomycetota</taxon>
        <taxon>Actinomycetes</taxon>
        <taxon>Mycobacteriales</taxon>
        <taxon>Nocardiaceae</taxon>
        <taxon>Nocardia</taxon>
    </lineage>
</organism>
<dbReference type="KEGG" id="ntp:CRH09_10790"/>
<proteinExistence type="predicted"/>
<evidence type="ECO:0000259" key="1">
    <source>
        <dbReference type="Pfam" id="PF01402"/>
    </source>
</evidence>
<reference evidence="2 3" key="1">
    <citation type="submission" date="2017-10" db="EMBL/GenBank/DDBJ databases">
        <title>Comparative genomics between pathogenic Norcardia.</title>
        <authorList>
            <person name="Zeng L."/>
        </authorList>
    </citation>
    <scope>NUCLEOTIDE SEQUENCE [LARGE SCALE GENOMIC DNA]</scope>
    <source>
        <strain evidence="2 3">NC_YFY_NT001</strain>
    </source>
</reference>
<dbReference type="GO" id="GO:0006355">
    <property type="term" value="P:regulation of DNA-templated transcription"/>
    <property type="evidence" value="ECO:0007669"/>
    <property type="project" value="InterPro"/>
</dbReference>